<protein>
    <submittedName>
        <fullName evidence="2">Lipase</fullName>
    </submittedName>
</protein>
<accession>A0A2U2MUI9</accession>
<sequence>MNVMRKTMAMLEAWWAKHHVRLAPEPAGERHGVVGERYADGPHAGERPFTLVAVGDSMVAGCGVDDQAAGLIPDLARGVADELERPVRWSAHGRLGATMRRVRYRLLPEVEGRADLLVLCAGSNDIMAQRSMKEWSEDLAATLDEAMAMADGVVVYSCGQLYNSPALGAALREYLEGRVDEQTAVSRRICDRRGVVYLDMTHEDVKADDEKFYAADHFHPGEFGYRYMAERSIELLRGHLRTLRV</sequence>
<organism evidence="2 3">
    <name type="scientific">Bifidobacterium catulorum</name>
    <dbReference type="NCBI Taxonomy" id="1630173"/>
    <lineage>
        <taxon>Bacteria</taxon>
        <taxon>Bacillati</taxon>
        <taxon>Actinomycetota</taxon>
        <taxon>Actinomycetes</taxon>
        <taxon>Bifidobacteriales</taxon>
        <taxon>Bifidobacteriaceae</taxon>
        <taxon>Bifidobacterium</taxon>
    </lineage>
</organism>
<dbReference type="OrthoDB" id="9804395at2"/>
<evidence type="ECO:0000313" key="3">
    <source>
        <dbReference type="Proteomes" id="UP000245753"/>
    </source>
</evidence>
<dbReference type="EMBL" id="QFFN01000003">
    <property type="protein sequence ID" value="PWG60519.1"/>
    <property type="molecule type" value="Genomic_DNA"/>
</dbReference>
<dbReference type="RefSeq" id="WP_109136747.1">
    <property type="nucleotide sequence ID" value="NZ_QFFN01000003.1"/>
</dbReference>
<gene>
    <name evidence="2" type="ORF">DF200_01980</name>
</gene>
<dbReference type="InterPro" id="IPR013830">
    <property type="entry name" value="SGNH_hydro"/>
</dbReference>
<dbReference type="Proteomes" id="UP000245753">
    <property type="component" value="Unassembled WGS sequence"/>
</dbReference>
<proteinExistence type="predicted"/>
<comment type="caution">
    <text evidence="2">The sequence shown here is derived from an EMBL/GenBank/DDBJ whole genome shotgun (WGS) entry which is preliminary data.</text>
</comment>
<evidence type="ECO:0000313" key="2">
    <source>
        <dbReference type="EMBL" id="PWG60519.1"/>
    </source>
</evidence>
<reference evidence="2 3" key="1">
    <citation type="journal article" date="2018" name="Int. J. Syst. Evol. Microbiol.">
        <title>Bifidobacterium catulorum sp. nov., a novel taxon from the faeces of the baby common marmoset (Callithrix jacchus).</title>
        <authorList>
            <person name="Modesto M."/>
            <person name="Michelini S."/>
            <person name="Oki K."/>
            <person name="Biavati B."/>
            <person name="Watanabe K."/>
            <person name="Mattarelli P."/>
        </authorList>
    </citation>
    <scope>NUCLEOTIDE SEQUENCE [LARGE SCALE GENOMIC DNA]</scope>
    <source>
        <strain evidence="2 3">MRM 8.19</strain>
    </source>
</reference>
<name>A0A2U2MUI9_9BIFI</name>
<dbReference type="CDD" id="cd01836">
    <property type="entry name" value="FeeA_FeeB_like"/>
    <property type="match status" value="1"/>
</dbReference>
<dbReference type="SUPFAM" id="SSF52266">
    <property type="entry name" value="SGNH hydrolase"/>
    <property type="match status" value="1"/>
</dbReference>
<dbReference type="AlphaFoldDB" id="A0A2U2MUI9"/>
<dbReference type="Pfam" id="PF13472">
    <property type="entry name" value="Lipase_GDSL_2"/>
    <property type="match status" value="1"/>
</dbReference>
<dbReference type="Gene3D" id="3.40.50.1110">
    <property type="entry name" value="SGNH hydrolase"/>
    <property type="match status" value="1"/>
</dbReference>
<evidence type="ECO:0000259" key="1">
    <source>
        <dbReference type="Pfam" id="PF13472"/>
    </source>
</evidence>
<dbReference type="InterPro" id="IPR036514">
    <property type="entry name" value="SGNH_hydro_sf"/>
</dbReference>
<feature type="domain" description="SGNH hydrolase-type esterase" evidence="1">
    <location>
        <begin position="53"/>
        <end position="226"/>
    </location>
</feature>
<keyword evidence="3" id="KW-1185">Reference proteome</keyword>